<dbReference type="EMBL" id="JAPVER010000020">
    <property type="protein sequence ID" value="MCZ3365945.1"/>
    <property type="molecule type" value="Genomic_DNA"/>
</dbReference>
<proteinExistence type="predicted"/>
<evidence type="ECO:0000313" key="1">
    <source>
        <dbReference type="EMBL" id="MCZ3365945.1"/>
    </source>
</evidence>
<protein>
    <submittedName>
        <fullName evidence="1">Uncharacterized protein</fullName>
    </submittedName>
</protein>
<dbReference type="RefSeq" id="WP_048081780.1">
    <property type="nucleotide sequence ID" value="NZ_JAPVER010000020.1"/>
</dbReference>
<organism evidence="1 3">
    <name type="scientific">Methanobacterium veterum</name>
    <dbReference type="NCBI Taxonomy" id="408577"/>
    <lineage>
        <taxon>Archaea</taxon>
        <taxon>Methanobacteriati</taxon>
        <taxon>Methanobacteriota</taxon>
        <taxon>Methanomada group</taxon>
        <taxon>Methanobacteria</taxon>
        <taxon>Methanobacteriales</taxon>
        <taxon>Methanobacteriaceae</taxon>
        <taxon>Methanobacterium</taxon>
    </lineage>
</organism>
<dbReference type="Proteomes" id="UP001074446">
    <property type="component" value="Unassembled WGS sequence"/>
</dbReference>
<dbReference type="EMBL" id="JAPVES010000024">
    <property type="protein sequence ID" value="MCZ3371410.1"/>
    <property type="molecule type" value="Genomic_DNA"/>
</dbReference>
<dbReference type="AlphaFoldDB" id="A0A9E5A0T7"/>
<sequence length="95" mass="11142">MEMVKDKKPAIFGNFHYGSIGINPKYLVIWYLFEKDSDLKEAEANGLVDELKKLTLMNLKDNGYPENVLDEIQIAFTSDEDIQKETKGNYYYYFK</sequence>
<gene>
    <name evidence="2" type="ORF">O3H35_02045</name>
    <name evidence="1" type="ORF">O3H54_08625</name>
</gene>
<accession>A0A9E5A0T7</accession>
<reference evidence="1" key="1">
    <citation type="submission" date="2022-12" db="EMBL/GenBank/DDBJ databases">
        <title>Reclassification of two methanogenic archaea species isolated from the Kolyma lowland permafrost.</title>
        <authorList>
            <person name="Trubitsyn V.E."/>
            <person name="Rivkina E.M."/>
            <person name="Shcherbakova V.A."/>
        </authorList>
    </citation>
    <scope>NUCLEOTIDE SEQUENCE</scope>
    <source>
        <strain evidence="1">M2</strain>
        <strain evidence="2">MK4</strain>
    </source>
</reference>
<evidence type="ECO:0000313" key="3">
    <source>
        <dbReference type="Proteomes" id="UP001068021"/>
    </source>
</evidence>
<name>A0A9E5A0T7_9EURY</name>
<comment type="caution">
    <text evidence="1">The sequence shown here is derived from an EMBL/GenBank/DDBJ whole genome shotgun (WGS) entry which is preliminary data.</text>
</comment>
<dbReference type="Proteomes" id="UP001068021">
    <property type="component" value="Unassembled WGS sequence"/>
</dbReference>
<keyword evidence="3" id="KW-1185">Reference proteome</keyword>
<evidence type="ECO:0000313" key="2">
    <source>
        <dbReference type="EMBL" id="MCZ3371410.1"/>
    </source>
</evidence>